<dbReference type="PANTHER" id="PTHR33164:SF105">
    <property type="entry name" value="TRANSCRIPTIONAL REPRESSOR PROTEIN-RELATED"/>
    <property type="match status" value="1"/>
</dbReference>
<dbReference type="Gene3D" id="1.10.10.10">
    <property type="entry name" value="Winged helix-like DNA-binding domain superfamily/Winged helix DNA-binding domain"/>
    <property type="match status" value="1"/>
</dbReference>
<gene>
    <name evidence="2" type="ORF">CR152_17790</name>
</gene>
<organism evidence="2 3">
    <name type="scientific">Massilia violaceinigra</name>
    <dbReference type="NCBI Taxonomy" id="2045208"/>
    <lineage>
        <taxon>Bacteria</taxon>
        <taxon>Pseudomonadati</taxon>
        <taxon>Pseudomonadota</taxon>
        <taxon>Betaproteobacteria</taxon>
        <taxon>Burkholderiales</taxon>
        <taxon>Oxalobacteraceae</taxon>
        <taxon>Telluria group</taxon>
        <taxon>Massilia</taxon>
    </lineage>
</organism>
<dbReference type="InterPro" id="IPR000835">
    <property type="entry name" value="HTH_MarR-typ"/>
</dbReference>
<dbReference type="PROSITE" id="PS50995">
    <property type="entry name" value="HTH_MARR_2"/>
    <property type="match status" value="1"/>
</dbReference>
<keyword evidence="3" id="KW-1185">Reference proteome</keyword>
<proteinExistence type="predicted"/>
<dbReference type="Pfam" id="PF12802">
    <property type="entry name" value="MarR_2"/>
    <property type="match status" value="1"/>
</dbReference>
<dbReference type="InterPro" id="IPR039422">
    <property type="entry name" value="MarR/SlyA-like"/>
</dbReference>
<dbReference type="InterPro" id="IPR036390">
    <property type="entry name" value="WH_DNA-bd_sf"/>
</dbReference>
<reference evidence="2" key="1">
    <citation type="submission" date="2017-10" db="EMBL/GenBank/DDBJ databases">
        <title>Massilia psychrophilum sp. nov., a novel purple-pigmented bacterium isolated from Tianshan glacier, Xinjiang Municipality, China.</title>
        <authorList>
            <person name="Wang H."/>
        </authorList>
    </citation>
    <scope>NUCLEOTIDE SEQUENCE [LARGE SCALE GENOMIC DNA]</scope>
    <source>
        <strain evidence="2">B2</strain>
    </source>
</reference>
<feature type="domain" description="HTH marR-type" evidence="1">
    <location>
        <begin position="1"/>
        <end position="120"/>
    </location>
</feature>
<evidence type="ECO:0000313" key="2">
    <source>
        <dbReference type="EMBL" id="ATQ78955.1"/>
    </source>
</evidence>
<dbReference type="EMBL" id="CP024608">
    <property type="protein sequence ID" value="ATQ78955.1"/>
    <property type="molecule type" value="Genomic_DNA"/>
</dbReference>
<protein>
    <submittedName>
        <fullName evidence="2">MarR family transcriptional regulator</fullName>
    </submittedName>
</protein>
<sequence length="124" mass="13653">MATVGLKTTQYSVLANVAREALPVAELAERLGMERTTLTRNLKPLMDAGWVVPRPGADSRQRIVTITEAGQQKLAESYPVWCGAQRAFEQLVGREAVRALHTQLESTLAQLTPLIEDLPHAHPE</sequence>
<evidence type="ECO:0000259" key="1">
    <source>
        <dbReference type="PROSITE" id="PS50995"/>
    </source>
</evidence>
<dbReference type="InterPro" id="IPR036388">
    <property type="entry name" value="WH-like_DNA-bd_sf"/>
</dbReference>
<name>A0A2D2DVF4_9BURK</name>
<dbReference type="SUPFAM" id="SSF46785">
    <property type="entry name" value="Winged helix' DNA-binding domain"/>
    <property type="match status" value="1"/>
</dbReference>
<dbReference type="GO" id="GO:0006950">
    <property type="term" value="P:response to stress"/>
    <property type="evidence" value="ECO:0007669"/>
    <property type="project" value="TreeGrafter"/>
</dbReference>
<dbReference type="SMART" id="SM00347">
    <property type="entry name" value="HTH_MARR"/>
    <property type="match status" value="1"/>
</dbReference>
<dbReference type="OrthoDB" id="8964931at2"/>
<dbReference type="InterPro" id="IPR011991">
    <property type="entry name" value="ArsR-like_HTH"/>
</dbReference>
<dbReference type="KEGG" id="mass:CR152_17790"/>
<dbReference type="PANTHER" id="PTHR33164">
    <property type="entry name" value="TRANSCRIPTIONAL REGULATOR, MARR FAMILY"/>
    <property type="match status" value="1"/>
</dbReference>
<accession>A0A2D2DVF4</accession>
<dbReference type="Proteomes" id="UP000229897">
    <property type="component" value="Chromosome"/>
</dbReference>
<dbReference type="GO" id="GO:0003700">
    <property type="term" value="F:DNA-binding transcription factor activity"/>
    <property type="evidence" value="ECO:0007669"/>
    <property type="project" value="InterPro"/>
</dbReference>
<dbReference type="AlphaFoldDB" id="A0A2D2DVF4"/>
<evidence type="ECO:0000313" key="3">
    <source>
        <dbReference type="Proteomes" id="UP000229897"/>
    </source>
</evidence>
<dbReference type="CDD" id="cd00090">
    <property type="entry name" value="HTH_ARSR"/>
    <property type="match status" value="1"/>
</dbReference>